<dbReference type="GO" id="GO:0006508">
    <property type="term" value="P:proteolysis"/>
    <property type="evidence" value="ECO:0007669"/>
    <property type="project" value="UniProtKB-KW"/>
</dbReference>
<feature type="binding site" evidence="7">
    <location>
        <position position="25"/>
    </location>
    <ligand>
        <name>Zn(2+)</name>
        <dbReference type="ChEBI" id="CHEBI:29105"/>
        <note>catalytic</note>
    </ligand>
</feature>
<dbReference type="EC" id="3.4.24.-" evidence="8"/>
<evidence type="ECO:0000256" key="3">
    <source>
        <dbReference type="ARBA" id="ARBA00022723"/>
    </source>
</evidence>
<protein>
    <recommendedName>
        <fullName evidence="8">Leishmanolysin-like peptidase</fullName>
        <ecNumber evidence="8">3.4.24.-</ecNumber>
    </recommendedName>
</protein>
<dbReference type="AlphaFoldDB" id="A0A183NPJ4"/>
<dbReference type="STRING" id="31246.A0A183NPJ4"/>
<evidence type="ECO:0000313" key="10">
    <source>
        <dbReference type="Proteomes" id="UP000269396"/>
    </source>
</evidence>
<evidence type="ECO:0000256" key="5">
    <source>
        <dbReference type="ARBA" id="ARBA00022833"/>
    </source>
</evidence>
<evidence type="ECO:0000313" key="9">
    <source>
        <dbReference type="EMBL" id="VDP01922.1"/>
    </source>
</evidence>
<comment type="cofactor">
    <cofactor evidence="7 8">
        <name>Zn(2+)</name>
        <dbReference type="ChEBI" id="CHEBI:29105"/>
    </cofactor>
    <text evidence="7 8">Binds 1 zinc ion per subunit.</text>
</comment>
<evidence type="ECO:0000256" key="7">
    <source>
        <dbReference type="PIRSR" id="PIRSR601577-2"/>
    </source>
</evidence>
<evidence type="ECO:0000256" key="8">
    <source>
        <dbReference type="RuleBase" id="RU366077"/>
    </source>
</evidence>
<evidence type="ECO:0000256" key="2">
    <source>
        <dbReference type="ARBA" id="ARBA00022670"/>
    </source>
</evidence>
<dbReference type="GO" id="GO:0005737">
    <property type="term" value="C:cytoplasm"/>
    <property type="evidence" value="ECO:0007669"/>
    <property type="project" value="TreeGrafter"/>
</dbReference>
<keyword evidence="10" id="KW-1185">Reference proteome</keyword>
<dbReference type="PANTHER" id="PTHR10942">
    <property type="entry name" value="LEISHMANOLYSIN-LIKE PEPTIDASE"/>
    <property type="match status" value="1"/>
</dbReference>
<proteinExistence type="inferred from homology"/>
<dbReference type="InterPro" id="IPR001577">
    <property type="entry name" value="Peptidase_M8"/>
</dbReference>
<reference evidence="9 10" key="1">
    <citation type="submission" date="2018-11" db="EMBL/GenBank/DDBJ databases">
        <authorList>
            <consortium name="Pathogen Informatics"/>
        </authorList>
    </citation>
    <scope>NUCLEOTIDE SEQUENCE [LARGE SCALE GENOMIC DNA]</scope>
    <source>
        <strain>Denwood</strain>
        <strain evidence="10">Zambia</strain>
    </source>
</reference>
<dbReference type="PANTHER" id="PTHR10942:SF6">
    <property type="entry name" value="CILIATED LEFT-RIGHT ORGANIZER METALLOPEPTIDASE"/>
    <property type="match status" value="1"/>
</dbReference>
<dbReference type="GO" id="GO:0046872">
    <property type="term" value="F:metal ion binding"/>
    <property type="evidence" value="ECO:0007669"/>
    <property type="project" value="UniProtKB-KW"/>
</dbReference>
<comment type="similarity">
    <text evidence="1 8">Belongs to the peptidase M8 family.</text>
</comment>
<dbReference type="GO" id="GO:0004222">
    <property type="term" value="F:metalloendopeptidase activity"/>
    <property type="evidence" value="ECO:0007669"/>
    <property type="project" value="UniProtKB-UniRule"/>
</dbReference>
<dbReference type="Gene3D" id="3.90.132.10">
    <property type="entry name" value="Leishmanolysin , domain 2"/>
    <property type="match status" value="1"/>
</dbReference>
<keyword evidence="2 8" id="KW-0645">Protease</keyword>
<gene>
    <name evidence="9" type="ORF">SMTD_LOCUS4030</name>
</gene>
<dbReference type="SUPFAM" id="SSF55486">
    <property type="entry name" value="Metalloproteases ('zincins'), catalytic domain"/>
    <property type="match status" value="1"/>
</dbReference>
<dbReference type="Proteomes" id="UP000269396">
    <property type="component" value="Unassembled WGS sequence"/>
</dbReference>
<keyword evidence="4 8" id="KW-0378">Hydrolase</keyword>
<keyword evidence="6 7" id="KW-0482">Metalloprotease</keyword>
<dbReference type="GO" id="GO:0007155">
    <property type="term" value="P:cell adhesion"/>
    <property type="evidence" value="ECO:0007669"/>
    <property type="project" value="InterPro"/>
</dbReference>
<dbReference type="GO" id="GO:0016020">
    <property type="term" value="C:membrane"/>
    <property type="evidence" value="ECO:0007669"/>
    <property type="project" value="InterPro"/>
</dbReference>
<organism evidence="9 10">
    <name type="scientific">Schistosoma mattheei</name>
    <dbReference type="NCBI Taxonomy" id="31246"/>
    <lineage>
        <taxon>Eukaryota</taxon>
        <taxon>Metazoa</taxon>
        <taxon>Spiralia</taxon>
        <taxon>Lophotrochozoa</taxon>
        <taxon>Platyhelminthes</taxon>
        <taxon>Trematoda</taxon>
        <taxon>Digenea</taxon>
        <taxon>Strigeidida</taxon>
        <taxon>Schistosomatoidea</taxon>
        <taxon>Schistosomatidae</taxon>
        <taxon>Schistosoma</taxon>
    </lineage>
</organism>
<evidence type="ECO:0000256" key="6">
    <source>
        <dbReference type="ARBA" id="ARBA00023049"/>
    </source>
</evidence>
<sequence>SFYNCPNLDGVELEDEDDAGVYLTHWEKRLLENDLMTATYTNSFRISPITLAMMEDTG</sequence>
<dbReference type="EMBL" id="UZAL01009384">
    <property type="protein sequence ID" value="VDP01922.1"/>
    <property type="molecule type" value="Genomic_DNA"/>
</dbReference>
<feature type="non-terminal residue" evidence="9">
    <location>
        <position position="1"/>
    </location>
</feature>
<keyword evidence="5 7" id="KW-0862">Zinc</keyword>
<dbReference type="Pfam" id="PF01457">
    <property type="entry name" value="Peptidase_M8"/>
    <property type="match status" value="1"/>
</dbReference>
<accession>A0A183NPJ4</accession>
<evidence type="ECO:0000256" key="4">
    <source>
        <dbReference type="ARBA" id="ARBA00022801"/>
    </source>
</evidence>
<evidence type="ECO:0000256" key="1">
    <source>
        <dbReference type="ARBA" id="ARBA00005860"/>
    </source>
</evidence>
<keyword evidence="3 7" id="KW-0479">Metal-binding</keyword>
<name>A0A183NPJ4_9TREM</name>